<keyword evidence="2" id="KW-0479">Metal-binding</keyword>
<reference evidence="9 10" key="1">
    <citation type="journal article" date="2024" name="Nat. Commun.">
        <title>Phylogenomics reveals the evolutionary origins of lichenization in chlorophyte algae.</title>
        <authorList>
            <person name="Puginier C."/>
            <person name="Libourel C."/>
            <person name="Otte J."/>
            <person name="Skaloud P."/>
            <person name="Haon M."/>
            <person name="Grisel S."/>
            <person name="Petersen M."/>
            <person name="Berrin J.G."/>
            <person name="Delaux P.M."/>
            <person name="Dal Grande F."/>
            <person name="Keller J."/>
        </authorList>
    </citation>
    <scope>NUCLEOTIDE SEQUENCE [LARGE SCALE GENOMIC DNA]</scope>
    <source>
        <strain evidence="9 10">SAG 2036</strain>
    </source>
</reference>
<dbReference type="PANTHER" id="PTHR21725:SF1">
    <property type="entry name" value="E3 UBIQUITIN-PROTEIN LIGASE UBR4"/>
    <property type="match status" value="1"/>
</dbReference>
<evidence type="ECO:0000256" key="6">
    <source>
        <dbReference type="PROSITE-ProRule" id="PRU01388"/>
    </source>
</evidence>
<feature type="region of interest" description="Disordered" evidence="7">
    <location>
        <begin position="3131"/>
        <end position="3163"/>
    </location>
</feature>
<evidence type="ECO:0000313" key="10">
    <source>
        <dbReference type="Proteomes" id="UP001465755"/>
    </source>
</evidence>
<comment type="caution">
    <text evidence="9">The sequence shown here is derived from an EMBL/GenBank/DDBJ whole genome shotgun (WGS) entry which is preliminary data.</text>
</comment>
<dbReference type="Pfam" id="PF13764">
    <property type="entry name" value="E3_UbLigase_R4"/>
    <property type="match status" value="2"/>
</dbReference>
<evidence type="ECO:0000256" key="3">
    <source>
        <dbReference type="ARBA" id="ARBA00022771"/>
    </source>
</evidence>
<evidence type="ECO:0000256" key="7">
    <source>
        <dbReference type="SAM" id="MobiDB-lite"/>
    </source>
</evidence>
<dbReference type="EMBL" id="JALJOQ010000007">
    <property type="protein sequence ID" value="KAK9812313.1"/>
    <property type="molecule type" value="Genomic_DNA"/>
</dbReference>
<organism evidence="9 10">
    <name type="scientific">Symbiochloris irregularis</name>
    <dbReference type="NCBI Taxonomy" id="706552"/>
    <lineage>
        <taxon>Eukaryota</taxon>
        <taxon>Viridiplantae</taxon>
        <taxon>Chlorophyta</taxon>
        <taxon>core chlorophytes</taxon>
        <taxon>Trebouxiophyceae</taxon>
        <taxon>Trebouxiales</taxon>
        <taxon>Trebouxiaceae</taxon>
        <taxon>Symbiochloris</taxon>
    </lineage>
</organism>
<feature type="region of interest" description="Disordered" evidence="7">
    <location>
        <begin position="850"/>
        <end position="872"/>
    </location>
</feature>
<feature type="region of interest" description="Disordered" evidence="7">
    <location>
        <begin position="720"/>
        <end position="749"/>
    </location>
</feature>
<keyword evidence="4" id="KW-0862">Zinc</keyword>
<feature type="domain" description="UBR-type" evidence="8">
    <location>
        <begin position="1091"/>
        <end position="1162"/>
    </location>
</feature>
<feature type="compositionally biased region" description="Low complexity" evidence="7">
    <location>
        <begin position="739"/>
        <end position="749"/>
    </location>
</feature>
<dbReference type="GO" id="GO:0008270">
    <property type="term" value="F:zinc ion binding"/>
    <property type="evidence" value="ECO:0007669"/>
    <property type="project" value="UniProtKB-KW"/>
</dbReference>
<proteinExistence type="inferred from homology"/>
<evidence type="ECO:0000313" key="9">
    <source>
        <dbReference type="EMBL" id="KAK9812313.1"/>
    </source>
</evidence>
<sequence length="4250" mass="445888">MTERTSPLKALFAELDTPDDKSKWTEACRLWQSTYKLALSKGTTPAPVEWLRAKQLLLEIFSEISKPSLPAAQLDVSAASISTANDFQGTLTNLLGPAHRQLQEAGASHGLLESAAGMDADGLALALELLQCAQEQGAAVLDTPALQEAVASAGLLAAIQCLCQAIPEQPVQAVSDLLAEPVPAAADSAIGSARGSAGQSSEGEASLFGGMFSEAADDTAGSPARPEAPSNRPPNAALTPQEAWQQVWAVSSRLGDMLHKEHAAAIKSGGTSAAPTQWQQAAHVHLLPLAAMLSTLQPASGRALLLTLHNATVSGAAAEALTLDLWWHFLRQAAGCKDSSASALAWTLHPHRMALLLLASHSLTSDCRSTLVHAALQLVYLLSTTDVSADILNPACFTEFSVPGYYTSQQLLQRQSQVQESLQGQPAQQSTLQKWADSLHQPSPSERHAGSPSEAEASRLLACAPSPGPASPYHVPAPTAQPPTAEPQQLLADANCWQAARQQLSIPSNAPLPDSAIAQALQLAEDLMALPGIAHDVAQQYAHLMRHPSPGNWQLEAGVVSHQQQQQQDSSPAACGLQAMWAAAWLASQAGAANAAVLEAAVTRFQSLRFALPADQAAHAQQLKAMISGWCTCFLLADSMQRTRLLGFAHWLAQGAPGPLLEVMHEHLHSPLWAPATCDCSHLPAPPSPTSALTVPPAAQGVLDLLSSLLCNPWPAAGLSQPHDAPPGAAEGSLAQGPDQADSQGSSQQAQQQLQGLQVLIQSTLDLAFVPGKLQEAAPAALEQTMMLITRAAVHLGLPGVCLLLKLLPAISDHLSGSKGASVEQAVVFLPVIRFIQAILENRAYGELSQAATSNSQEPSSRSTQEAAPASVNPAAAGGIVPLELAVQGSGVGIHATDDSGPVYEIVGDEDLDEGHDDGEGEEDDDEEGDDDDDEDDDDEEDDDGEDDGQYAGEDIVAPAGEPMDLDLNAEAAELVAEEVLLLDGQDEDGELFDFGEAGLAGVTAIPEELLSAVAELTGDDPNTLRQVTHLAGLRQLHRGRIAGGRGHAASSTDPAAAGRGAIRYVEAASAPRGVNTSGGLADATGSDGLAVCSYVRSGQQFVEQHWYYCYTCGLHDSKGCCSVCAAVCHVGHDLVYSGRSRFFCDCGAGVPGCPPCRCLTPASLPAPAQSQHAGHTPASVDDGQEAVSTALQLATGSALGTCEADVVQACCTALRTATAADATVQEALHEAASALGSIAERCVALLKADAAAAYQNSAAGSSTEPQEEGMSNPHLAESLCAVKLTGFGPTRQLRSGSTGTTAASSAPETPPVRELRGAEEAGLVLRSAMAASAPLGLLAFACGSFVGILDLHLFAADATDGAPTVPESSSAAPDVSAAVVARHPVKFQVAFIAVDSLAGSHLAVAGLHDLQVWTLESNGKLSDRLAVTVPTDHLQPTSEPFISQVQWLPQQDTWLAVTSLSRVFLYDLSQDARQPLLTLTTPDAAGLCGCTFALSLAPLSYEGVQLQSPVLTCVLLTREAALASTVLPPLPSIAHPSKPAGNGTDCILAAPDLQSLSSLLGGKQAAIDHRGISIRHLPGSGLLAVCTGTAEGQELSNTQVYLGRLSEDGASVVELQAATEGSSSSSGSGSAALPDSLHLLEEVPLLSAARHAAAGRSILVGTCGALEVNPCLLAVHSHDSPAGNIPAISAVQALLLQTAAGARGSPPLCRVGGVACMPLPAEHCTLVALLTSTSLLCVCCCPGSASASSAGGPPITQLSDLHMPHETQQGSEDDESGSDAEQPEVIAYGSADWCARVMGPRYWGIGPPLLEPGEAPAELRTHMAPHWPSQSLPARSPLAAAVLNLSPGAHASGSASGDGSLASSQGRAMASDTFPLEFFESCSPIMLGVQLSGDFTHAGGPDTVRASLLTHGGFLQAPSTAAYTFSLSSHNSDLIIVGVKVMVGVSGLGHMPVSVRLGPKEVRLPAGQSRWHAIKLSPEQALADRSRISLELGRAQDASRVARLDALEVYAKPRTDLAIDLMEAEMAGENATPKGPPGDGPRLAESAVGMPGRSFMLEPPILAGEALLSHALQALLALHALAPQAATLAGRGQGHVAGRQAAMAVVSLHSQELSQWLPSSFLHGAAWALLLRSPGTPPVVDEHNAAVYAERDTLVLSQVQGALSTPAQGSMWSLVAGLSQVLEIFLKRPGNLQACVRSADSTLPASMAGAAHTVLHALQQQSGQAELPHGFLRLYCCALVALLHLQCCMQAPPTSDPVSSAEEASLSQAGQDEATNAEATSCLTGLLLSGQVAHRGCMHAILTLISGHCAQPQHHSRWVSCLLAQGSDSAQEARLLMLGHLVEKSQPPGESHKMSSTNESAAGGDAPSTPTQQGAALLLLSHMPKATADVDDGPWRGTLCRAMALPALSDSKRLARKVLLTAIGSHTKYRDLRSMQELTACFKDAKEAARAAAAAPVHYQAATQLTGAIKRLHKAVDSRPKADRALKAQHVSWLFSIPAQSPGQPASTPTAGIGASVMSHVVGRLALGSPSDKVRAEACKALEALCKFLPGEGSSNGGALPSRGMLLQHLLAWLPHMAPYGLAAGEMFGLLTTLVQLPHHKSKRTSVPGDGDKPPRPKAADKAKEQSGHLPVSGEHLAAVLGSLKQQNSVLADHPHAEAYHSLQGVLTAHGHYLDVEASALAESPESGKFTIARLDGLQAETKFSHNAIMTRLKQPSLINGFQVGINDPDSIRMVRRMTFYYYPWPLTELTPLKNDRSLWLQALTVDLKPGQRAVRQSLGTPVLASALMVQYSAVWQNLSEAAAEVLHCPRCSHTVVDAHGVCRYCRENALQCRQCRNINYEHLDAFVCNECGHSRFARFEFSVSAAPAFFYPPLRSSQDRTVALAALTAASEAAFQKQVALADLERPLQEALTSAAQPSSFLSVQSTSGDSVPGVKKALQSVTKMYQDLLRTNHAAALDAHQSTMGIRSALTQQAAPGSDQNAADDLPITVLNGLGSVKLPQSSDSYRAAEFFVSRTATRQLLGRLVQQGGSSARQQLTALIRQRVMYTVAQHRALRVAECLSEEVALLKELCLGNPAPDAWQEQLRLVFELLLHASAVAPGNPAIAEHVVLPCLTILEANLGGASPTAAATGSSALRQSSTAQAAIPGSPARPRGDSTDVLEEDVGPVVSFQEFQGAQGGLATYLLWRTRASGFSGKGGLSRGMRLCLRFARRWRLLCLRRQAERARATKQSSEGQGSPRGGALDVVPMSKLLSTLLLSCTSPKARKLAVKLLKRLCLPSPHITFRLLHQLITLLPEAAAAGSAAIDYLALVQELAEAPAAASHLAAQGVMRDYYMLRRLSALMEAMASAPGAAGRRERAAALPALVFLVNGLQSLAVGQTKLTGEACKVLGYMLRQQWPESSFSARRSITEAAMKVLSVLYAPGPASSAALGRIPALVIDKACAAIRPPPVEKHYLLQLDKSPTQDVYVRGHMTQNPYSSQQVGPLMRDVKNHICRQLDLTGIIDDDFGMELLVLGNLVSLNLPVRLVYESLWQPSHQQRRDTTTPPMRVIFRLQGLDGEATEPMVSSLPDPQAMETDPEEEYQVAAVLASRQLASQPRHQQQQQSQGSLVMLTHRLEAVTGGRQSGSLGDEGTREASQLIRLLNHAAQLQVNRRELLDSNALSKLLPLCLTGLRQLLQLGQPQVPQPSVQQQGCRHVHMAEADLLVLLDVLELLAADAGDTSLPVRGQAPVLDVRPLAEALKAAEAQGRANVSSAVARVLPHLAHSSPAAQAALLDHFVLSLDLAALDATPSNSEVQDQERDLQSFLRLVESVDASQHATSIDFRTLLLSALVHGHQAIADCLAGVPSLLPLLHQIEEHCPSSLEAGPLAAAVLEDIAACGGPHAAAAIAELRAGTRARKQALAARRRASVLASMNLSPSPGPSGSREMWTAAAPQGSELAAALEAAAEAGEQGGAVCMVCKEGPSSSSQSLMAAYVYCSRQPAMRCMPCTPPGTTSTAQVQGVVSHWNLIHVSCHEAARKADSSLRVAKREWEGATLRNGGTLTNALLPVRTGEVPEGRYTVAVASFMEALACAGGSSSSSRRRGSSAVADTSSLVQVATCIAQLLQAYAHGQSFSSEAKGGGPESNMRLLLALVALGRYFAGCSSPEDIQAAKYRGVRGLVGVWGLVAQLQSQLKGGGAAEWENSVTLRLEDFTRVDDLAKEGLALLEELQEADSAQEAFDIMGMLATVLASHTTCEQYLGWS</sequence>
<evidence type="ECO:0000256" key="5">
    <source>
        <dbReference type="PROSITE-ProRule" id="PRU00508"/>
    </source>
</evidence>
<keyword evidence="3 6" id="KW-0863">Zinc-finger</keyword>
<feature type="region of interest" description="Disordered" evidence="7">
    <location>
        <begin position="417"/>
        <end position="485"/>
    </location>
</feature>
<feature type="region of interest" description="Disordered" evidence="7">
    <location>
        <begin position="894"/>
        <end position="954"/>
    </location>
</feature>
<dbReference type="PROSITE" id="PS51157">
    <property type="entry name" value="ZF_UBR"/>
    <property type="match status" value="1"/>
</dbReference>
<keyword evidence="10" id="KW-1185">Reference proteome</keyword>
<feature type="zinc finger region" description="UBR-type" evidence="5">
    <location>
        <begin position="1091"/>
        <end position="1162"/>
    </location>
</feature>
<feature type="region of interest" description="UBR4 E3 catalytic module" evidence="6">
    <location>
        <begin position="3825"/>
        <end position="4250"/>
    </location>
</feature>
<feature type="region of interest" description="Disordered" evidence="7">
    <location>
        <begin position="1291"/>
        <end position="1314"/>
    </location>
</feature>
<feature type="compositionally biased region" description="Low complexity" evidence="7">
    <location>
        <begin position="1296"/>
        <end position="1307"/>
    </location>
</feature>
<dbReference type="PANTHER" id="PTHR21725">
    <property type="entry name" value="E3 UBIQUITIN-PROTEIN LIGASE UBR4"/>
    <property type="match status" value="1"/>
</dbReference>
<feature type="region of interest" description="Disordered" evidence="7">
    <location>
        <begin position="2345"/>
        <end position="2372"/>
    </location>
</feature>
<dbReference type="PROSITE" id="PS52043">
    <property type="entry name" value="UBR4_E3"/>
    <property type="match status" value="1"/>
</dbReference>
<dbReference type="Proteomes" id="UP001465755">
    <property type="component" value="Unassembled WGS sequence"/>
</dbReference>
<feature type="region of interest" description="Disordered" evidence="7">
    <location>
        <begin position="214"/>
        <end position="240"/>
    </location>
</feature>
<feature type="region of interest" description="Disordered" evidence="7">
    <location>
        <begin position="2602"/>
        <end position="2630"/>
    </location>
</feature>
<evidence type="ECO:0000259" key="8">
    <source>
        <dbReference type="PROSITE" id="PS51157"/>
    </source>
</evidence>
<evidence type="ECO:0000256" key="2">
    <source>
        <dbReference type="ARBA" id="ARBA00022723"/>
    </source>
</evidence>
<evidence type="ECO:0000256" key="1">
    <source>
        <dbReference type="ARBA" id="ARBA00009970"/>
    </source>
</evidence>
<feature type="compositionally biased region" description="Acidic residues" evidence="7">
    <location>
        <begin position="907"/>
        <end position="949"/>
    </location>
</feature>
<feature type="compositionally biased region" description="Polar residues" evidence="7">
    <location>
        <begin position="850"/>
        <end position="866"/>
    </location>
</feature>
<dbReference type="InterPro" id="IPR003126">
    <property type="entry name" value="Znf_UBR"/>
</dbReference>
<dbReference type="InterPro" id="IPR045189">
    <property type="entry name" value="UBR4-like"/>
</dbReference>
<evidence type="ECO:0000256" key="4">
    <source>
        <dbReference type="ARBA" id="ARBA00022833"/>
    </source>
</evidence>
<dbReference type="SMART" id="SM00396">
    <property type="entry name" value="ZnF_UBR1"/>
    <property type="match status" value="1"/>
</dbReference>
<gene>
    <name evidence="9" type="ORF">WJX73_001476</name>
</gene>
<feature type="compositionally biased region" description="Basic and acidic residues" evidence="7">
    <location>
        <begin position="2611"/>
        <end position="2628"/>
    </location>
</feature>
<name>A0AAW1PQP5_9CHLO</name>
<accession>A0AAW1PQP5</accession>
<comment type="similarity">
    <text evidence="1 6">Belongs to the UBR4 family.</text>
</comment>
<protein>
    <recommendedName>
        <fullName evidence="8">UBR-type domain-containing protein</fullName>
    </recommendedName>
</protein>
<dbReference type="InterPro" id="IPR025704">
    <property type="entry name" value="E3_Ub_ligase_UBR4_C"/>
</dbReference>